<protein>
    <submittedName>
        <fullName evidence="1">Uncharacterized protein</fullName>
    </submittedName>
</protein>
<dbReference type="AlphaFoldDB" id="A0A448WR83"/>
<name>A0A448WR83_9PLAT</name>
<dbReference type="Proteomes" id="UP000784294">
    <property type="component" value="Unassembled WGS sequence"/>
</dbReference>
<keyword evidence="2" id="KW-1185">Reference proteome</keyword>
<comment type="caution">
    <text evidence="1">The sequence shown here is derived from an EMBL/GenBank/DDBJ whole genome shotgun (WGS) entry which is preliminary data.</text>
</comment>
<reference evidence="1" key="1">
    <citation type="submission" date="2018-11" db="EMBL/GenBank/DDBJ databases">
        <authorList>
            <consortium name="Pathogen Informatics"/>
        </authorList>
    </citation>
    <scope>NUCLEOTIDE SEQUENCE</scope>
</reference>
<evidence type="ECO:0000313" key="1">
    <source>
        <dbReference type="EMBL" id="VEL18171.1"/>
    </source>
</evidence>
<sequence length="186" mass="19248">MVAGGIPINPTIGVPRTLKVSTTVPASLGSTGHLNVSTTSYILSQHYQQQHAQQQQQQLARGGRFSSGSLTGLTSISSVSAPGPLDSEVGGVVGGMTSLHFPHHSAPESKQQQQQQRICLTVSPGGATGGVVDLVGTSSFPGGTGASGSGVTLIQQHSHQQPLMVIYLDSLKLFCYLKPLSHLLIG</sequence>
<evidence type="ECO:0000313" key="2">
    <source>
        <dbReference type="Proteomes" id="UP000784294"/>
    </source>
</evidence>
<proteinExistence type="predicted"/>
<accession>A0A448WR83</accession>
<gene>
    <name evidence="1" type="ORF">PXEA_LOCUS11611</name>
</gene>
<dbReference type="EMBL" id="CAAALY010035936">
    <property type="protein sequence ID" value="VEL18171.1"/>
    <property type="molecule type" value="Genomic_DNA"/>
</dbReference>
<organism evidence="1 2">
    <name type="scientific">Protopolystoma xenopodis</name>
    <dbReference type="NCBI Taxonomy" id="117903"/>
    <lineage>
        <taxon>Eukaryota</taxon>
        <taxon>Metazoa</taxon>
        <taxon>Spiralia</taxon>
        <taxon>Lophotrochozoa</taxon>
        <taxon>Platyhelminthes</taxon>
        <taxon>Monogenea</taxon>
        <taxon>Polyopisthocotylea</taxon>
        <taxon>Polystomatidea</taxon>
        <taxon>Polystomatidae</taxon>
        <taxon>Protopolystoma</taxon>
    </lineage>
</organism>